<dbReference type="AlphaFoldDB" id="A0A3N6MF13"/>
<evidence type="ECO:0000313" key="2">
    <source>
        <dbReference type="EMBL" id="RQG92466.1"/>
    </source>
</evidence>
<name>A0A3N6MF13_NATCH</name>
<comment type="caution">
    <text evidence="2">The sequence shown here is derived from an EMBL/GenBank/DDBJ whole genome shotgun (WGS) entry which is preliminary data.</text>
</comment>
<keyword evidence="1" id="KW-0812">Transmembrane</keyword>
<feature type="transmembrane region" description="Helical" evidence="1">
    <location>
        <begin position="33"/>
        <end position="53"/>
    </location>
</feature>
<reference evidence="2 3" key="1">
    <citation type="submission" date="2018-10" db="EMBL/GenBank/DDBJ databases">
        <title>Natrarchaeobius chitinivorans gen. nov., sp. nov., and Natrarchaeobius haloalkaliphilus sp. nov., alkaliphilic, chitin-utilizing haloarchaea from hypersaline alkaline lakes.</title>
        <authorList>
            <person name="Sorokin D.Y."/>
            <person name="Elcheninov A.G."/>
            <person name="Kostrikina N.A."/>
            <person name="Bale N.J."/>
            <person name="Sinninghe Damste J.S."/>
            <person name="Khijniak T.V."/>
            <person name="Kublanov I.V."/>
            <person name="Toshchakov S.V."/>
        </authorList>
    </citation>
    <scope>NUCLEOTIDE SEQUENCE [LARGE SCALE GENOMIC DNA]</scope>
    <source>
        <strain evidence="2 3">AArcht4T</strain>
    </source>
</reference>
<protein>
    <recommendedName>
        <fullName evidence="4">Cation-transporting P-type ATPase C-terminal domain-containing protein</fullName>
    </recommendedName>
</protein>
<organism evidence="2 3">
    <name type="scientific">Natrarchaeobius chitinivorans</name>
    <dbReference type="NCBI Taxonomy" id="1679083"/>
    <lineage>
        <taxon>Archaea</taxon>
        <taxon>Methanobacteriati</taxon>
        <taxon>Methanobacteriota</taxon>
        <taxon>Stenosarchaea group</taxon>
        <taxon>Halobacteria</taxon>
        <taxon>Halobacteriales</taxon>
        <taxon>Natrialbaceae</taxon>
        <taxon>Natrarchaeobius</taxon>
    </lineage>
</organism>
<accession>A0A3N6MF13</accession>
<evidence type="ECO:0008006" key="4">
    <source>
        <dbReference type="Google" id="ProtNLM"/>
    </source>
</evidence>
<evidence type="ECO:0000256" key="1">
    <source>
        <dbReference type="SAM" id="Phobius"/>
    </source>
</evidence>
<gene>
    <name evidence="2" type="ORF">EA473_15700</name>
</gene>
<keyword evidence="1" id="KW-1133">Transmembrane helix</keyword>
<sequence length="61" mass="6620">MLVVVVTLAFQLAILYIPIGVLFGVTPLGAVHWMQTGVAVAAFVVLIGAFAQVQDRLFDRY</sequence>
<evidence type="ECO:0000313" key="3">
    <source>
        <dbReference type="Proteomes" id="UP000282323"/>
    </source>
</evidence>
<dbReference type="Proteomes" id="UP000282323">
    <property type="component" value="Unassembled WGS sequence"/>
</dbReference>
<proteinExistence type="predicted"/>
<keyword evidence="3" id="KW-1185">Reference proteome</keyword>
<keyword evidence="1" id="KW-0472">Membrane</keyword>
<dbReference type="EMBL" id="REGA01000015">
    <property type="protein sequence ID" value="RQG92466.1"/>
    <property type="molecule type" value="Genomic_DNA"/>
</dbReference>